<evidence type="ECO:0000313" key="1">
    <source>
        <dbReference type="EMBL" id="KYK58135.1"/>
    </source>
</evidence>
<evidence type="ECO:0008006" key="3">
    <source>
        <dbReference type="Google" id="ProtNLM"/>
    </source>
</evidence>
<name>A0A151GLZ6_DRECN</name>
<keyword evidence="2" id="KW-1185">Reference proteome</keyword>
<evidence type="ECO:0000313" key="2">
    <source>
        <dbReference type="Proteomes" id="UP000076580"/>
    </source>
</evidence>
<organism evidence="1 2">
    <name type="scientific">Drechmeria coniospora</name>
    <name type="common">Nematophagous fungus</name>
    <name type="synonym">Meria coniospora</name>
    <dbReference type="NCBI Taxonomy" id="98403"/>
    <lineage>
        <taxon>Eukaryota</taxon>
        <taxon>Fungi</taxon>
        <taxon>Dikarya</taxon>
        <taxon>Ascomycota</taxon>
        <taxon>Pezizomycotina</taxon>
        <taxon>Sordariomycetes</taxon>
        <taxon>Hypocreomycetidae</taxon>
        <taxon>Hypocreales</taxon>
        <taxon>Ophiocordycipitaceae</taxon>
        <taxon>Drechmeria</taxon>
    </lineage>
</organism>
<dbReference type="STRING" id="98403.A0A151GLZ6"/>
<comment type="caution">
    <text evidence="1">The sequence shown here is derived from an EMBL/GenBank/DDBJ whole genome shotgun (WGS) entry which is preliminary data.</text>
</comment>
<gene>
    <name evidence="1" type="ORF">DCS_05148</name>
</gene>
<accession>A0A151GLZ6</accession>
<dbReference type="EMBL" id="LAYC01000002">
    <property type="protein sequence ID" value="KYK58135.1"/>
    <property type="molecule type" value="Genomic_DNA"/>
</dbReference>
<dbReference type="Proteomes" id="UP000076580">
    <property type="component" value="Chromosome 02"/>
</dbReference>
<reference evidence="1 2" key="1">
    <citation type="journal article" date="2016" name="Sci. Rep.">
        <title>Insights into Adaptations to a Near-Obligate Nematode Endoparasitic Lifestyle from the Finished Genome of Drechmeria coniospora.</title>
        <authorList>
            <person name="Zhang L."/>
            <person name="Zhou Z."/>
            <person name="Guo Q."/>
            <person name="Fokkens L."/>
            <person name="Miskei M."/>
            <person name="Pocsi I."/>
            <person name="Zhang W."/>
            <person name="Chen M."/>
            <person name="Wang L."/>
            <person name="Sun Y."/>
            <person name="Donzelli B.G."/>
            <person name="Gibson D.M."/>
            <person name="Nelson D.R."/>
            <person name="Luo J.G."/>
            <person name="Rep M."/>
            <person name="Liu H."/>
            <person name="Yang S."/>
            <person name="Wang J."/>
            <person name="Krasnoff S.B."/>
            <person name="Xu Y."/>
            <person name="Molnar I."/>
            <person name="Lin M."/>
        </authorList>
    </citation>
    <scope>NUCLEOTIDE SEQUENCE [LARGE SCALE GENOMIC DNA]</scope>
    <source>
        <strain evidence="1 2">ARSEF 6962</strain>
    </source>
</reference>
<proteinExistence type="predicted"/>
<dbReference type="InParanoid" id="A0A151GLZ6"/>
<sequence length="439" mass="48409">MSLKSCIAEFIPHICTFLGPVDIASLRLVSRDLCAKANAAFASASFEVVETDLSAESIKVLDAIARHHEFRLCVRTVRILRRSTSEYVHRPLNLTARHRPPKATAALDFCEPNVVASIYDTWRRFDNCCAFEICDSPGVFDDDNVLALGLSPANVIRLVTSALASDVRSPVALRVYIQREVQHKEASPVQLSSLTTVTSGMSSIRDLTILWSIEANDTALAVKLVKDAPFLERLHLNFVSSLHADLVMAGLANAPFLPPIQQLRIGSMHLATGKHLAAVLIHLRHLLCELHIGAVHLHKNDWSWLFRKLSQNDFPFLKRIAVCAIRAPDAAGGSTAANLYFCPLRLDQRLLESCAGAFEFMLSPCRGKMRVGGIRFTGQGASMKLALDALASESSYYLLCRSSRLPSPGHPNMRTFAEARVGRLVPSFVHVKIWDGVHT</sequence>
<dbReference type="AlphaFoldDB" id="A0A151GLZ6"/>
<protein>
    <recommendedName>
        <fullName evidence="3">F-box domain-containing protein</fullName>
    </recommendedName>
</protein>
<dbReference type="GeneID" id="63717791"/>
<dbReference type="RefSeq" id="XP_040657487.1">
    <property type="nucleotide sequence ID" value="XM_040802454.1"/>
</dbReference>